<dbReference type="InterPro" id="IPR003495">
    <property type="entry name" value="CobW/HypB/UreG_nucleotide-bd"/>
</dbReference>
<accession>A0A812VZQ4</accession>
<dbReference type="Pfam" id="PF07683">
    <property type="entry name" value="CobW_C"/>
    <property type="match status" value="1"/>
</dbReference>
<feature type="non-terminal residue" evidence="8">
    <location>
        <position position="406"/>
    </location>
</feature>
<name>A0A812VZQ4_SYMPI</name>
<organism evidence="8 9">
    <name type="scientific">Symbiodinium pilosum</name>
    <name type="common">Dinoflagellate</name>
    <dbReference type="NCBI Taxonomy" id="2952"/>
    <lineage>
        <taxon>Eukaryota</taxon>
        <taxon>Sar</taxon>
        <taxon>Alveolata</taxon>
        <taxon>Dinophyceae</taxon>
        <taxon>Suessiales</taxon>
        <taxon>Symbiodiniaceae</taxon>
        <taxon>Symbiodinium</taxon>
    </lineage>
</organism>
<evidence type="ECO:0000313" key="9">
    <source>
        <dbReference type="Proteomes" id="UP000649617"/>
    </source>
</evidence>
<dbReference type="Gene3D" id="3.30.1220.10">
    <property type="entry name" value="CobW-like, C-terminal domain"/>
    <property type="match status" value="1"/>
</dbReference>
<keyword evidence="3" id="KW-0143">Chaperone</keyword>
<evidence type="ECO:0000256" key="1">
    <source>
        <dbReference type="ARBA" id="ARBA00022741"/>
    </source>
</evidence>
<evidence type="ECO:0000313" key="8">
    <source>
        <dbReference type="EMBL" id="CAE7659938.1"/>
    </source>
</evidence>
<dbReference type="Pfam" id="PF02492">
    <property type="entry name" value="cobW"/>
    <property type="match status" value="1"/>
</dbReference>
<evidence type="ECO:0000256" key="5">
    <source>
        <dbReference type="ARBA" id="ARBA00049117"/>
    </source>
</evidence>
<keyword evidence="9" id="KW-1185">Reference proteome</keyword>
<dbReference type="SUPFAM" id="SSF90002">
    <property type="entry name" value="Hypothetical protein YjiA, C-terminal domain"/>
    <property type="match status" value="1"/>
</dbReference>
<comment type="catalytic activity">
    <reaction evidence="5">
        <text>GTP + H2O = GDP + phosphate + H(+)</text>
        <dbReference type="Rhea" id="RHEA:19669"/>
        <dbReference type="ChEBI" id="CHEBI:15377"/>
        <dbReference type="ChEBI" id="CHEBI:15378"/>
        <dbReference type="ChEBI" id="CHEBI:37565"/>
        <dbReference type="ChEBI" id="CHEBI:43474"/>
        <dbReference type="ChEBI" id="CHEBI:58189"/>
    </reaction>
    <physiologicalReaction direction="left-to-right" evidence="5">
        <dbReference type="Rhea" id="RHEA:19670"/>
    </physiologicalReaction>
</comment>
<evidence type="ECO:0000259" key="6">
    <source>
        <dbReference type="Pfam" id="PF02492"/>
    </source>
</evidence>
<reference evidence="8" key="1">
    <citation type="submission" date="2021-02" db="EMBL/GenBank/DDBJ databases">
        <authorList>
            <person name="Dougan E. K."/>
            <person name="Rhodes N."/>
            <person name="Thang M."/>
            <person name="Chan C."/>
        </authorList>
    </citation>
    <scope>NUCLEOTIDE SEQUENCE</scope>
</reference>
<sequence length="406" mass="45373">DVRRGPSRLPVTILTGYLGAGKTTLLNYILKEQNDKKLAVIENEIGEVSIDDALVEQKHVEMAEELVLLDNGCICCTVRGDLIQSLQRIGARVASGAVQLDGVLIELTGAADPAPVVQTFIVDRQVQQCFFVDNVVTLVDAKHAIDKLDESKTDPEKGTACAQIAFSSTVLLNKIDLVDDDHLNKVQARIKELNAAAEIIRCQNAQAPMDKLFNVGAFNLERVLEEQYMDESEFRQFYKPKMDRSVSNVGVRCEGQVMMFAFQRFLDQYLGNEENAKDFLRVKAVLNIAGSNDKFVLQCVHMLRNQGFTKPWGPGEKRENRIIFIGRGMQPRRPELTEGFKACLMTKPLRFKVGQAIYAKTGGGPQDWEKGVVLAQWDECNAYRLRLQGGDEVHAPMDMDCFVTKA</sequence>
<dbReference type="InterPro" id="IPR011629">
    <property type="entry name" value="CobW-like_C"/>
</dbReference>
<dbReference type="AlphaFoldDB" id="A0A812VZQ4"/>
<dbReference type="InterPro" id="IPR027417">
    <property type="entry name" value="P-loop_NTPase"/>
</dbReference>
<dbReference type="GO" id="GO:0016787">
    <property type="term" value="F:hydrolase activity"/>
    <property type="evidence" value="ECO:0007669"/>
    <property type="project" value="UniProtKB-KW"/>
</dbReference>
<keyword evidence="2" id="KW-0378">Hydrolase</keyword>
<dbReference type="PANTHER" id="PTHR13748">
    <property type="entry name" value="COBW-RELATED"/>
    <property type="match status" value="1"/>
</dbReference>
<dbReference type="SUPFAM" id="SSF52540">
    <property type="entry name" value="P-loop containing nucleoside triphosphate hydrolases"/>
    <property type="match status" value="1"/>
</dbReference>
<evidence type="ECO:0000256" key="3">
    <source>
        <dbReference type="ARBA" id="ARBA00023186"/>
    </source>
</evidence>
<gene>
    <name evidence="8" type="primary">CBWD2</name>
    <name evidence="8" type="ORF">SPIL2461_LOCUS17870</name>
</gene>
<dbReference type="EMBL" id="CAJNIZ010043419">
    <property type="protein sequence ID" value="CAE7659938.1"/>
    <property type="molecule type" value="Genomic_DNA"/>
</dbReference>
<dbReference type="InterPro" id="IPR036627">
    <property type="entry name" value="CobW-likC_sf"/>
</dbReference>
<feature type="domain" description="CobW/HypB/UreG nucleotide-binding" evidence="6">
    <location>
        <begin position="10"/>
        <end position="200"/>
    </location>
</feature>
<dbReference type="OrthoDB" id="258627at2759"/>
<keyword evidence="1" id="KW-0547">Nucleotide-binding</keyword>
<dbReference type="GO" id="GO:0005737">
    <property type="term" value="C:cytoplasm"/>
    <property type="evidence" value="ECO:0007669"/>
    <property type="project" value="TreeGrafter"/>
</dbReference>
<dbReference type="PANTHER" id="PTHR13748:SF70">
    <property type="entry name" value="COBW_HYPB_UREG NUCLEOTIDE-BINDING DOMAIN-CONTAINING PROTEIN"/>
    <property type="match status" value="1"/>
</dbReference>
<comment type="caution">
    <text evidence="8">The sequence shown here is derived from an EMBL/GenBank/DDBJ whole genome shotgun (WGS) entry which is preliminary data.</text>
</comment>
<evidence type="ECO:0000256" key="4">
    <source>
        <dbReference type="ARBA" id="ARBA00034320"/>
    </source>
</evidence>
<comment type="similarity">
    <text evidence="4">Belongs to the SIMIBI class G3E GTPase family. ZNG1 subfamily.</text>
</comment>
<dbReference type="InterPro" id="IPR051316">
    <property type="entry name" value="Zinc-reg_GTPase_activator"/>
</dbReference>
<proteinExistence type="inferred from homology"/>
<dbReference type="Gene3D" id="3.40.50.300">
    <property type="entry name" value="P-loop containing nucleotide triphosphate hydrolases"/>
    <property type="match status" value="1"/>
</dbReference>
<feature type="domain" description="CobW C-terminal" evidence="7">
    <location>
        <begin position="253"/>
        <end position="344"/>
    </location>
</feature>
<evidence type="ECO:0000256" key="2">
    <source>
        <dbReference type="ARBA" id="ARBA00022801"/>
    </source>
</evidence>
<dbReference type="CDD" id="cd03112">
    <property type="entry name" value="CobW-like"/>
    <property type="match status" value="1"/>
</dbReference>
<protein>
    <submittedName>
        <fullName evidence="8">CBWD2 protein</fullName>
    </submittedName>
</protein>
<evidence type="ECO:0000259" key="7">
    <source>
        <dbReference type="Pfam" id="PF07683"/>
    </source>
</evidence>
<dbReference type="GO" id="GO:0000166">
    <property type="term" value="F:nucleotide binding"/>
    <property type="evidence" value="ECO:0007669"/>
    <property type="project" value="UniProtKB-KW"/>
</dbReference>
<dbReference type="Proteomes" id="UP000649617">
    <property type="component" value="Unassembled WGS sequence"/>
</dbReference>